<keyword evidence="2" id="KW-1185">Reference proteome</keyword>
<protein>
    <submittedName>
        <fullName evidence="1">Uncharacterized protein</fullName>
    </submittedName>
</protein>
<dbReference type="RefSeq" id="WP_145278004.1">
    <property type="nucleotide sequence ID" value="NZ_CP036426.1"/>
</dbReference>
<name>A0A518HDV2_9BACT</name>
<gene>
    <name evidence="1" type="ORF">ElP_69950</name>
</gene>
<proteinExistence type="predicted"/>
<dbReference type="EMBL" id="CP036426">
    <property type="protein sequence ID" value="QDV39034.1"/>
    <property type="molecule type" value="Genomic_DNA"/>
</dbReference>
<sequence>MRIEWIARSIGVVLVSVSVSGGLPARGAGPGGVESAEGLVELPDGIGRDQRDRFRDLAPAGGLLVGALVGHVDFLGGKLIGRIRPIYRVEDRLEYGPGIGADVPLTELVMAGPGEAVGAVKTRTGLLLNGFEFLFMEVRGEGEARTLDVATARSSGWVGDETGGGPGWVSARGRPVVGLVGRAGDRWVSALGILADGEPGEGKTGFEDPVALPEGLLELPDRLRGYDVSRDLAPEGGVLVGFRVGYLDREAREGIARLRPIYRVGNELVDGRAFGPADVPLTDRVVAGPGDAVAAIRTRAGMWFDGVQVVFAQDEGDHLDLGDFYDSDWLGSAEGGRPELVSGQGGRVVGVLVRVDGGRLGGLGLIVSLPKARRPRPTIPGVPSE</sequence>
<organism evidence="1 2">
    <name type="scientific">Tautonia plasticadhaerens</name>
    <dbReference type="NCBI Taxonomy" id="2527974"/>
    <lineage>
        <taxon>Bacteria</taxon>
        <taxon>Pseudomonadati</taxon>
        <taxon>Planctomycetota</taxon>
        <taxon>Planctomycetia</taxon>
        <taxon>Isosphaerales</taxon>
        <taxon>Isosphaeraceae</taxon>
        <taxon>Tautonia</taxon>
    </lineage>
</organism>
<dbReference type="OrthoDB" id="292576at2"/>
<dbReference type="AlphaFoldDB" id="A0A518HDV2"/>
<dbReference type="Proteomes" id="UP000317835">
    <property type="component" value="Chromosome"/>
</dbReference>
<evidence type="ECO:0000313" key="2">
    <source>
        <dbReference type="Proteomes" id="UP000317835"/>
    </source>
</evidence>
<reference evidence="1 2" key="1">
    <citation type="submission" date="2019-02" db="EMBL/GenBank/DDBJ databases">
        <title>Deep-cultivation of Planctomycetes and their phenomic and genomic characterization uncovers novel biology.</title>
        <authorList>
            <person name="Wiegand S."/>
            <person name="Jogler M."/>
            <person name="Boedeker C."/>
            <person name="Pinto D."/>
            <person name="Vollmers J."/>
            <person name="Rivas-Marin E."/>
            <person name="Kohn T."/>
            <person name="Peeters S.H."/>
            <person name="Heuer A."/>
            <person name="Rast P."/>
            <person name="Oberbeckmann S."/>
            <person name="Bunk B."/>
            <person name="Jeske O."/>
            <person name="Meyerdierks A."/>
            <person name="Storesund J.E."/>
            <person name="Kallscheuer N."/>
            <person name="Luecker S."/>
            <person name="Lage O.M."/>
            <person name="Pohl T."/>
            <person name="Merkel B.J."/>
            <person name="Hornburger P."/>
            <person name="Mueller R.-W."/>
            <person name="Bruemmer F."/>
            <person name="Labrenz M."/>
            <person name="Spormann A.M."/>
            <person name="Op den Camp H."/>
            <person name="Overmann J."/>
            <person name="Amann R."/>
            <person name="Jetten M.S.M."/>
            <person name="Mascher T."/>
            <person name="Medema M.H."/>
            <person name="Devos D.P."/>
            <person name="Kaster A.-K."/>
            <person name="Ovreas L."/>
            <person name="Rohde M."/>
            <person name="Galperin M.Y."/>
            <person name="Jogler C."/>
        </authorList>
    </citation>
    <scope>NUCLEOTIDE SEQUENCE [LARGE SCALE GENOMIC DNA]</scope>
    <source>
        <strain evidence="1 2">ElP</strain>
    </source>
</reference>
<accession>A0A518HDV2</accession>
<dbReference type="KEGG" id="tpla:ElP_69950"/>
<evidence type="ECO:0000313" key="1">
    <source>
        <dbReference type="EMBL" id="QDV39034.1"/>
    </source>
</evidence>